<reference evidence="4" key="1">
    <citation type="submission" date="2009-08" db="EMBL/GenBank/DDBJ databases">
        <title>The complete genome of Chitinophaga pinensis DSM 2588.</title>
        <authorList>
            <consortium name="US DOE Joint Genome Institute (JGI-PGF)"/>
            <person name="Lucas S."/>
            <person name="Copeland A."/>
            <person name="Lapidus A."/>
            <person name="Glavina del Rio T."/>
            <person name="Dalin E."/>
            <person name="Tice H."/>
            <person name="Bruce D."/>
            <person name="Goodwin L."/>
            <person name="Pitluck S."/>
            <person name="Kyrpides N."/>
            <person name="Mavromatis K."/>
            <person name="Ivanova N."/>
            <person name="Mikhailova N."/>
            <person name="Sims D."/>
            <person name="Meinche L."/>
            <person name="Brettin T."/>
            <person name="Detter J.C."/>
            <person name="Han C."/>
            <person name="Larimer F."/>
            <person name="Land M."/>
            <person name="Hauser L."/>
            <person name="Markowitz V."/>
            <person name="Cheng J.-F."/>
            <person name="Hugenholtz P."/>
            <person name="Woyke T."/>
            <person name="Wu D."/>
            <person name="Spring S."/>
            <person name="Klenk H.-P."/>
            <person name="Eisen J.A."/>
        </authorList>
    </citation>
    <scope>NUCLEOTIDE SEQUENCE [LARGE SCALE GENOMIC DNA]</scope>
    <source>
        <strain evidence="4">ATCC 43595 / DSM 2588 / LMG 13176 / NBRC 15968 / NCIMB 11800 / UQM 2034</strain>
    </source>
</reference>
<keyword evidence="1" id="KW-0378">Hydrolase</keyword>
<dbReference type="Gene3D" id="3.40.50.1820">
    <property type="entry name" value="alpha/beta hydrolase"/>
    <property type="match status" value="1"/>
</dbReference>
<reference evidence="3 4" key="2">
    <citation type="journal article" date="2010" name="Stand. Genomic Sci.">
        <title>Complete genome sequence of Chitinophaga pinensis type strain (UQM 2034).</title>
        <authorList>
            <person name="Glavina Del Rio T."/>
            <person name="Abt B."/>
            <person name="Spring S."/>
            <person name="Lapidus A."/>
            <person name="Nolan M."/>
            <person name="Tice H."/>
            <person name="Copeland A."/>
            <person name="Cheng J.F."/>
            <person name="Chen F."/>
            <person name="Bruce D."/>
            <person name="Goodwin L."/>
            <person name="Pitluck S."/>
            <person name="Ivanova N."/>
            <person name="Mavromatis K."/>
            <person name="Mikhailova N."/>
            <person name="Pati A."/>
            <person name="Chen A."/>
            <person name="Palaniappan K."/>
            <person name="Land M."/>
            <person name="Hauser L."/>
            <person name="Chang Y.J."/>
            <person name="Jeffries C.D."/>
            <person name="Chain P."/>
            <person name="Saunders E."/>
            <person name="Detter J.C."/>
            <person name="Brettin T."/>
            <person name="Rohde M."/>
            <person name="Goker M."/>
            <person name="Bristow J."/>
            <person name="Eisen J.A."/>
            <person name="Markowitz V."/>
            <person name="Hugenholtz P."/>
            <person name="Kyrpides N.C."/>
            <person name="Klenk H.P."/>
            <person name="Lucas S."/>
        </authorList>
    </citation>
    <scope>NUCLEOTIDE SEQUENCE [LARGE SCALE GENOMIC DNA]</scope>
    <source>
        <strain evidence="4">ATCC 43595 / DSM 2588 / LMG 13176 / NBRC 15968 / NCIMB 11800 / UQM 2034</strain>
    </source>
</reference>
<sequence length="868" mass="99416">MRKTILLAAMVGCITIQPAMSQRRSLDTANYKEWKRLGNATLSYDGAWVSYSYTENEASQRYLVNTQSGKAVRLEGNDNPEFFHSGKWMKYNQTIDGNQVLLLTRLKDGKKIAWTKSPYVLTGATSPWLSYTDWKDGATSAFLYNLDTQDSVVLNGVSRYALYNKERSLLFLQKDQLMAGPLKGPYKAVFEGPVSDYIFNKDTQEGTLLSGSKLYAFFLTTGRHQLILDYNDIKAPEGYTIRPKAYDITTAAKHILLDASFNGSNQSPKMNKPADTGFELELWTWNEQVSQRRQRRGVYNRTQMDDAQFMYLITEKKVVEVAPEKAGRLLTPDCEDYDYAVIADQRPYIPMVDWKYDTNADIYVVDVRTGERRLVLKDSPENPQWSYNGKYAVLFNQALREWQVLDTKNGLLRGISQSIGYPVYNEDHDEPDAAASYGLAGWTDNGNTAIIYDRYDIWAIDLSGQETARCLTNGYGRTHQVQLRWLSTPFINRVDLSKPLLLQSFNERTKSNGLYRLITGKSVTSLVENPDYSIQVNAVSGDGSSFLYTKSNYRTFPDIWFSKENFKKQQRLTDINPQQQQYNWGSARLVTWKNYEGKQNQGLLYVPENYDSTKSYPMIVDFYETHSADLHNYLTPEYSTSTIDIPTYVSNGYVVFRPDVHYKTGHPGESTYNAVVSGTEELIRRGVAEKGRIGLQGHSWSGFQVYYLVTRTNIFTCVNAGAGVSNATYNYFAIRQNGAPCMFKYEVEQSRIGKNLWNGREEFLQSSPVFNADKIQTPMLIFHNDKDGAVAFTQGLDMFLAMRRLGKQAWLLNYKGENHTLNGEAAQYDWTLRMGQFFDHYLKGKPMPRWMKEGISVDERNVDQKYDF</sequence>
<evidence type="ECO:0000313" key="3">
    <source>
        <dbReference type="EMBL" id="ACU62776.1"/>
    </source>
</evidence>
<organism evidence="3 4">
    <name type="scientific">Chitinophaga pinensis (strain ATCC 43595 / DSM 2588 / LMG 13176 / NBRC 15968 / NCIMB 11800 / UQM 2034)</name>
    <dbReference type="NCBI Taxonomy" id="485918"/>
    <lineage>
        <taxon>Bacteria</taxon>
        <taxon>Pseudomonadati</taxon>
        <taxon>Bacteroidota</taxon>
        <taxon>Chitinophagia</taxon>
        <taxon>Chitinophagales</taxon>
        <taxon>Chitinophagaceae</taxon>
        <taxon>Chitinophaga</taxon>
    </lineage>
</organism>
<dbReference type="PANTHER" id="PTHR42776">
    <property type="entry name" value="SERINE PEPTIDASE S9 FAMILY MEMBER"/>
    <property type="match status" value="1"/>
</dbReference>
<accession>A0A979G8P8</accession>
<dbReference type="InterPro" id="IPR029058">
    <property type="entry name" value="AB_hydrolase_fold"/>
</dbReference>
<protein>
    <submittedName>
        <fullName evidence="3">Peptidase S9 prolyl oligopeptidase active site domain protein</fullName>
    </submittedName>
</protein>
<dbReference type="PANTHER" id="PTHR42776:SF27">
    <property type="entry name" value="DIPEPTIDYL PEPTIDASE FAMILY MEMBER 6"/>
    <property type="match status" value="1"/>
</dbReference>
<gene>
    <name evidence="3" type="ordered locus">Cpin_5345</name>
</gene>
<evidence type="ECO:0000256" key="1">
    <source>
        <dbReference type="ARBA" id="ARBA00022801"/>
    </source>
</evidence>
<dbReference type="KEGG" id="cpi:Cpin_5345"/>
<dbReference type="GO" id="GO:0004252">
    <property type="term" value="F:serine-type endopeptidase activity"/>
    <property type="evidence" value="ECO:0007669"/>
    <property type="project" value="TreeGrafter"/>
</dbReference>
<dbReference type="AlphaFoldDB" id="A0A979G8P8"/>
<dbReference type="OrthoDB" id="9812921at2"/>
<dbReference type="EMBL" id="CP001699">
    <property type="protein sequence ID" value="ACU62776.1"/>
    <property type="molecule type" value="Genomic_DNA"/>
</dbReference>
<dbReference type="GO" id="GO:0006508">
    <property type="term" value="P:proteolysis"/>
    <property type="evidence" value="ECO:0007669"/>
    <property type="project" value="InterPro"/>
</dbReference>
<dbReference type="InterPro" id="IPR001375">
    <property type="entry name" value="Peptidase_S9_cat"/>
</dbReference>
<evidence type="ECO:0000259" key="2">
    <source>
        <dbReference type="Pfam" id="PF00326"/>
    </source>
</evidence>
<dbReference type="RefSeq" id="WP_012792944.1">
    <property type="nucleotide sequence ID" value="NC_013132.1"/>
</dbReference>
<evidence type="ECO:0000313" key="4">
    <source>
        <dbReference type="Proteomes" id="UP000002215"/>
    </source>
</evidence>
<dbReference type="Proteomes" id="UP000002215">
    <property type="component" value="Chromosome"/>
</dbReference>
<proteinExistence type="predicted"/>
<dbReference type="Pfam" id="PF00326">
    <property type="entry name" value="Peptidase_S9"/>
    <property type="match status" value="1"/>
</dbReference>
<dbReference type="SUPFAM" id="SSF82171">
    <property type="entry name" value="DPP6 N-terminal domain-like"/>
    <property type="match status" value="1"/>
</dbReference>
<name>A0A979G8P8_CHIPD</name>
<dbReference type="SUPFAM" id="SSF53474">
    <property type="entry name" value="alpha/beta-Hydrolases"/>
    <property type="match status" value="1"/>
</dbReference>
<feature type="domain" description="Peptidase S9 prolyl oligopeptidase catalytic" evidence="2">
    <location>
        <begin position="665"/>
        <end position="844"/>
    </location>
</feature>